<proteinExistence type="predicted"/>
<organism evidence="1 2">
    <name type="scientific">Holotrichia oblita</name>
    <name type="common">Chafer beetle</name>
    <dbReference type="NCBI Taxonomy" id="644536"/>
    <lineage>
        <taxon>Eukaryota</taxon>
        <taxon>Metazoa</taxon>
        <taxon>Ecdysozoa</taxon>
        <taxon>Arthropoda</taxon>
        <taxon>Hexapoda</taxon>
        <taxon>Insecta</taxon>
        <taxon>Pterygota</taxon>
        <taxon>Neoptera</taxon>
        <taxon>Endopterygota</taxon>
        <taxon>Coleoptera</taxon>
        <taxon>Polyphaga</taxon>
        <taxon>Scarabaeiformia</taxon>
        <taxon>Scarabaeidae</taxon>
        <taxon>Melolonthinae</taxon>
        <taxon>Holotrichia</taxon>
    </lineage>
</organism>
<dbReference type="Proteomes" id="UP001056778">
    <property type="component" value="Chromosome 1"/>
</dbReference>
<dbReference type="EMBL" id="CM043015">
    <property type="protein sequence ID" value="KAI4471891.1"/>
    <property type="molecule type" value="Genomic_DNA"/>
</dbReference>
<comment type="caution">
    <text evidence="1">The sequence shown here is derived from an EMBL/GenBank/DDBJ whole genome shotgun (WGS) entry which is preliminary data.</text>
</comment>
<protein>
    <submittedName>
        <fullName evidence="1">Lysine-specific demethylase</fullName>
    </submittedName>
</protein>
<name>A0ACB9TYG5_HOLOL</name>
<keyword evidence="2" id="KW-1185">Reference proteome</keyword>
<reference evidence="1" key="1">
    <citation type="submission" date="2022-04" db="EMBL/GenBank/DDBJ databases">
        <title>Chromosome-scale genome assembly of Holotrichia oblita Faldermann.</title>
        <authorList>
            <person name="Rongchong L."/>
        </authorList>
    </citation>
    <scope>NUCLEOTIDE SEQUENCE</scope>
    <source>
        <strain evidence="1">81SQS9</strain>
    </source>
</reference>
<sequence>MQKIGNSRPSRKTKEAAAIYMELLGHKLNGAEENELKAKAKSKDVKEDVKDALPVKKVDKIESAKAGDKMEVKDPMPAKKAPIQEQKCQKSTSPTEKINVVPSSDVEVSPAKIEESKDVKEVDSIGDSLKTPVKTVKRQLSVTESDIDKAMALMLQRNSVIIYNDSESPESLKKSEEPKSRSENSPAMIKKKSPDLDESFSDSDEEPLSNLTKSKDKTINVRETPTIDTTNEQQQQQQQPKMVEKSKRDCTKKVGHNYLPFSSSDDEEKYFHGFKTELKSSKIGGKPDSVEKCPQHSSLPSSDLSCKDVSRRFGKGKVNMSNEQIEKWLNDSAMAGMTIKKEEDDILKYEEEKLEPLTKLDPTPPPLISSPENMIKTEDKNLISGKSAANRENDESLSLNSSTPEKNTIQATPTPPKITPTSERKTIFKKERSEPVRNVNAFSASNECSVYAFEADTEDSTSISTPFRRPCRRPSSTATSRSEDDAKIIDDISKHSTGKFRFPAVLRGDYKILNRQDSATGQPIQEDSTTQSTNLDVHTFTDTSNSEPPSIIEDISDQQIFCASTSSSTGQQQPNKNQSPPDIACAKVILGKTLPTGGNLHKTHSKLKAMHQQKKTMFPPAMLHKGKNDDVRYKVPSSPSASSSSSAKLVNKRQTGKTRNRLPEAAYTQVVNVAEFPNPQAQQVRHQAQIVEAPCFHPTEKEFQDPLDYIEKIRARAEKFGICRIIPPANFKPECKVSDDMRFTAYNQYVNKLLHRWGPNFKELMAIRKYLETQKITLTHPPWIGGMEIDLPRLYQTVQSLGGLKEVIEKKKWSKVSEAMKIPKSAQDRVTKLDDIYCKYLLPYDTLSPAEREKLFDEVETEWAKRESKTLLKVQRLSSGTDGDSDSDNESEECIVKGVTVPTLHVGMVFSACCWYRDPHRLPWIEYLHTGAHKIWYGIPDSMSERFHASMLKLVPNYCRNKSIWLPSDTVMVPPKLLVENGVSLCRTVQEPGQFVVVFPKVFTSSVSTGYVVSESVYFAPSYWLKSAQNVFDELRKNCEPSMFSVDRLLLSITSDTRSSLQVLKQVMPAVQELCDREKRLREKLRELGLKLTEKLPPPEVPAVRKRRKLQQRQDNNGGDYECEICRANLFISLVNEYQEDVIYCLEHVIEYIEQKKIDVKNCKLLFTYGCEELDLLLEKLRNTIEAKQQKKAVTKAGPSTMQ</sequence>
<evidence type="ECO:0000313" key="2">
    <source>
        <dbReference type="Proteomes" id="UP001056778"/>
    </source>
</evidence>
<gene>
    <name evidence="1" type="ORF">MML48_1g14214</name>
</gene>
<evidence type="ECO:0000313" key="1">
    <source>
        <dbReference type="EMBL" id="KAI4471891.1"/>
    </source>
</evidence>
<accession>A0ACB9TYG5</accession>